<dbReference type="SUPFAM" id="SSF48452">
    <property type="entry name" value="TPR-like"/>
    <property type="match status" value="1"/>
</dbReference>
<protein>
    <recommendedName>
        <fullName evidence="8">Ancillary SecYEG translocon subunit</fullName>
    </recommendedName>
</protein>
<dbReference type="GO" id="GO:0005886">
    <property type="term" value="C:plasma membrane"/>
    <property type="evidence" value="ECO:0007669"/>
    <property type="project" value="UniProtKB-SubCell"/>
</dbReference>
<evidence type="ECO:0000256" key="4">
    <source>
        <dbReference type="ARBA" id="ARBA00022989"/>
    </source>
</evidence>
<feature type="region of interest" description="Disordered" evidence="9">
    <location>
        <begin position="1"/>
        <end position="35"/>
    </location>
</feature>
<dbReference type="EMBL" id="QMIE01000007">
    <property type="protein sequence ID" value="TVM17290.1"/>
    <property type="molecule type" value="Genomic_DNA"/>
</dbReference>
<dbReference type="OrthoDB" id="5457704at2"/>
<evidence type="ECO:0000313" key="13">
    <source>
        <dbReference type="Proteomes" id="UP000448292"/>
    </source>
</evidence>
<feature type="domain" description="Ancillary SecYEG translocon subunit/Cell division coordinator CpoB TPR" evidence="11">
    <location>
        <begin position="61"/>
        <end position="189"/>
    </location>
</feature>
<dbReference type="Gene3D" id="1.25.40.10">
    <property type="entry name" value="Tetratricopeptide repeat domain"/>
    <property type="match status" value="1"/>
</dbReference>
<keyword evidence="13" id="KW-1185">Reference proteome</keyword>
<comment type="similarity">
    <text evidence="7">Belongs to the YfgM family.</text>
</comment>
<keyword evidence="6" id="KW-0143">Chaperone</keyword>
<name>A0A7M3MEH0_9BACT</name>
<evidence type="ECO:0000256" key="9">
    <source>
        <dbReference type="SAM" id="MobiDB-lite"/>
    </source>
</evidence>
<keyword evidence="4 10" id="KW-1133">Transmembrane helix</keyword>
<dbReference type="PANTHER" id="PTHR38035:SF1">
    <property type="entry name" value="ANCILLARY SECYEG TRANSLOCON SUBUNIT"/>
    <property type="match status" value="1"/>
</dbReference>
<dbReference type="AlphaFoldDB" id="A0A7M3MEH0"/>
<accession>A0A7M3MEH0</accession>
<reference evidence="12 13" key="1">
    <citation type="submission" date="2018-06" db="EMBL/GenBank/DDBJ databases">
        <title>Complete genome of Desulfovibrio indonesiensis P37SLT.</title>
        <authorList>
            <person name="Crispim J.S."/>
            <person name="Vidigal P.M.P."/>
            <person name="Silva L.C.F."/>
            <person name="Laguardia C.N."/>
            <person name="Araujo L.C."/>
            <person name="Dias R.S."/>
            <person name="Sousa M.P."/>
            <person name="Paula S.O."/>
            <person name="Silva C."/>
        </authorList>
    </citation>
    <scope>NUCLEOTIDE SEQUENCE [LARGE SCALE GENOMIC DNA]</scope>
    <source>
        <strain evidence="12 13">P37SLT</strain>
    </source>
</reference>
<dbReference type="InterPro" id="IPR011990">
    <property type="entry name" value="TPR-like_helical_dom_sf"/>
</dbReference>
<evidence type="ECO:0000259" key="11">
    <source>
        <dbReference type="Pfam" id="PF09976"/>
    </source>
</evidence>
<dbReference type="Pfam" id="PF09976">
    <property type="entry name" value="TPR_21"/>
    <property type="match status" value="1"/>
</dbReference>
<gene>
    <name evidence="12" type="ORF">DPQ33_08880</name>
</gene>
<dbReference type="Proteomes" id="UP000448292">
    <property type="component" value="Unassembled WGS sequence"/>
</dbReference>
<evidence type="ECO:0000256" key="3">
    <source>
        <dbReference type="ARBA" id="ARBA00022692"/>
    </source>
</evidence>
<dbReference type="InterPro" id="IPR026039">
    <property type="entry name" value="YfgM"/>
</dbReference>
<evidence type="ECO:0000313" key="12">
    <source>
        <dbReference type="EMBL" id="TVM17290.1"/>
    </source>
</evidence>
<organism evidence="12 13">
    <name type="scientific">Oceanidesulfovibrio indonesiensis</name>
    <dbReference type="NCBI Taxonomy" id="54767"/>
    <lineage>
        <taxon>Bacteria</taxon>
        <taxon>Pseudomonadati</taxon>
        <taxon>Thermodesulfobacteriota</taxon>
        <taxon>Desulfovibrionia</taxon>
        <taxon>Desulfovibrionales</taxon>
        <taxon>Desulfovibrionaceae</taxon>
        <taxon>Oceanidesulfovibrio</taxon>
    </lineage>
</organism>
<sequence>MCRRGGISSMAARKKNSATPSQGAPTPEGGTEQHHTGLTGAVESLEESDDLHPVLQFIVDHIKPLAAGLVVFLLVIAGYGYWEYSKEKALDEASNKLGEILVQTGGEKRIEALESFLQDVPAGMKDGVRLELATAYADAGQHEKAAAMWQAAGSGQGETIRVISAMGQAQALMDDGKNDEALPILENALAMSGESFAVPLNRMIATAAEEAGRFSRAVDALRELAESDPSRPQVFLQDKIARLEKMQQEAQTNNDS</sequence>
<keyword evidence="5 10" id="KW-0472">Membrane</keyword>
<comment type="caution">
    <text evidence="12">The sequence shown here is derived from an EMBL/GenBank/DDBJ whole genome shotgun (WGS) entry which is preliminary data.</text>
</comment>
<proteinExistence type="inferred from homology"/>
<keyword evidence="2" id="KW-1003">Cell membrane</keyword>
<evidence type="ECO:0000256" key="8">
    <source>
        <dbReference type="ARBA" id="ARBA00024235"/>
    </source>
</evidence>
<feature type="transmembrane region" description="Helical" evidence="10">
    <location>
        <begin position="65"/>
        <end position="82"/>
    </location>
</feature>
<evidence type="ECO:0000256" key="7">
    <source>
        <dbReference type="ARBA" id="ARBA00024197"/>
    </source>
</evidence>
<evidence type="ECO:0000256" key="2">
    <source>
        <dbReference type="ARBA" id="ARBA00022475"/>
    </source>
</evidence>
<dbReference type="GO" id="GO:0044877">
    <property type="term" value="F:protein-containing complex binding"/>
    <property type="evidence" value="ECO:0007669"/>
    <property type="project" value="InterPro"/>
</dbReference>
<evidence type="ECO:0000256" key="5">
    <source>
        <dbReference type="ARBA" id="ARBA00023136"/>
    </source>
</evidence>
<comment type="subcellular location">
    <subcellularLocation>
        <location evidence="1">Cell membrane</location>
        <topology evidence="1">Single-pass type II membrane protein</topology>
    </subcellularLocation>
</comment>
<dbReference type="InterPro" id="IPR018704">
    <property type="entry name" value="SecYEG/CpoB_TPR"/>
</dbReference>
<evidence type="ECO:0000256" key="10">
    <source>
        <dbReference type="SAM" id="Phobius"/>
    </source>
</evidence>
<evidence type="ECO:0000256" key="1">
    <source>
        <dbReference type="ARBA" id="ARBA00004401"/>
    </source>
</evidence>
<dbReference type="PANTHER" id="PTHR38035">
    <property type="entry name" value="UPF0070 PROTEIN YFGM"/>
    <property type="match status" value="1"/>
</dbReference>
<evidence type="ECO:0000256" key="6">
    <source>
        <dbReference type="ARBA" id="ARBA00023186"/>
    </source>
</evidence>
<keyword evidence="3 10" id="KW-0812">Transmembrane</keyword>